<evidence type="ECO:0008006" key="5">
    <source>
        <dbReference type="Google" id="ProtNLM"/>
    </source>
</evidence>
<dbReference type="InterPro" id="IPR025736">
    <property type="entry name" value="PucR_C-HTH_dom"/>
</dbReference>
<accession>A0A7K0BYD9</accession>
<dbReference type="InterPro" id="IPR051448">
    <property type="entry name" value="CdaR-like_regulators"/>
</dbReference>
<dbReference type="PANTHER" id="PTHR33744">
    <property type="entry name" value="CARBOHYDRATE DIACID REGULATOR"/>
    <property type="match status" value="1"/>
</dbReference>
<dbReference type="Pfam" id="PF14361">
    <property type="entry name" value="RsbRD_N"/>
    <property type="match status" value="1"/>
</dbReference>
<organism evidence="3 4">
    <name type="scientific">Actinomadura macrotermitis</name>
    <dbReference type="NCBI Taxonomy" id="2585200"/>
    <lineage>
        <taxon>Bacteria</taxon>
        <taxon>Bacillati</taxon>
        <taxon>Actinomycetota</taxon>
        <taxon>Actinomycetes</taxon>
        <taxon>Streptosporangiales</taxon>
        <taxon>Thermomonosporaceae</taxon>
        <taxon>Actinomadura</taxon>
    </lineage>
</organism>
<evidence type="ECO:0000259" key="1">
    <source>
        <dbReference type="Pfam" id="PF13556"/>
    </source>
</evidence>
<evidence type="ECO:0000313" key="4">
    <source>
        <dbReference type="Proteomes" id="UP000487268"/>
    </source>
</evidence>
<comment type="caution">
    <text evidence="3">The sequence shown here is derived from an EMBL/GenBank/DDBJ whole genome shotgun (WGS) entry which is preliminary data.</text>
</comment>
<feature type="domain" description="PucR C-terminal helix-turn-helix" evidence="1">
    <location>
        <begin position="322"/>
        <end position="380"/>
    </location>
</feature>
<name>A0A7K0BYD9_9ACTN</name>
<proteinExistence type="predicted"/>
<dbReference type="AlphaFoldDB" id="A0A7K0BYD9"/>
<dbReference type="InterPro" id="IPR025751">
    <property type="entry name" value="RsbRD_N_dom"/>
</dbReference>
<dbReference type="Proteomes" id="UP000487268">
    <property type="component" value="Unassembled WGS sequence"/>
</dbReference>
<dbReference type="InterPro" id="IPR042070">
    <property type="entry name" value="PucR_C-HTH_sf"/>
</dbReference>
<dbReference type="Pfam" id="PF13556">
    <property type="entry name" value="HTH_30"/>
    <property type="match status" value="1"/>
</dbReference>
<dbReference type="RefSeq" id="WP_153534185.1">
    <property type="nucleotide sequence ID" value="NZ_WEGH01000002.1"/>
</dbReference>
<protein>
    <recommendedName>
        <fullName evidence="5">PucR family transcriptional regulator</fullName>
    </recommendedName>
</protein>
<gene>
    <name evidence="3" type="ORF">ACRB68_39490</name>
</gene>
<dbReference type="PANTHER" id="PTHR33744:SF7">
    <property type="entry name" value="PUCR FAMILY TRANSCRIPTIONAL REGULATOR"/>
    <property type="match status" value="1"/>
</dbReference>
<sequence length="387" mass="42333">MQELRLVDWYSGNVPELARMVTEECYRAIPYYAAMTRETLNATMLPSAELAIGFSAHKLREGRTAMSPEERQRVIKLSARRAEQGVPLEAALLGHHLGIEMCWRAVAEEAREDEAAQVMHITRHLFGFLREVVPAVTVAHVQAQQKRHDEQREALRMLHGALLAGEPAEAYAVRAGVELADSYQAVVLRFGGLEHSMPRTVRALRDVQEVLGGTLATVSPRGVDALLPGSGAADTLARLMADVGRAAHRPIVAAVADAAGRDLVPAAAEEAREVAALVSRLGRPPGVYTLDDVLLEYQLARPGHGLDRLAARLEPVADRPDLVETLRAFVRHGHNRRLAADDLHVHRNTLDYRLRGIAQRTGLDPADPRQAQLLAAALNAHDLLNGL</sequence>
<dbReference type="Gene3D" id="1.10.10.2840">
    <property type="entry name" value="PucR C-terminal helix-turn-helix domain"/>
    <property type="match status" value="1"/>
</dbReference>
<evidence type="ECO:0000259" key="2">
    <source>
        <dbReference type="Pfam" id="PF14361"/>
    </source>
</evidence>
<keyword evidence="4" id="KW-1185">Reference proteome</keyword>
<dbReference type="EMBL" id="WEGH01000002">
    <property type="protein sequence ID" value="MQY05872.1"/>
    <property type="molecule type" value="Genomic_DNA"/>
</dbReference>
<dbReference type="OrthoDB" id="4571023at2"/>
<feature type="domain" description="RsbT co-antagonist protein RsbRD N-terminal" evidence="2">
    <location>
        <begin position="15"/>
        <end position="154"/>
    </location>
</feature>
<evidence type="ECO:0000313" key="3">
    <source>
        <dbReference type="EMBL" id="MQY05872.1"/>
    </source>
</evidence>
<reference evidence="3 4" key="1">
    <citation type="submission" date="2019-10" db="EMBL/GenBank/DDBJ databases">
        <title>Actinomadura rubteroloni sp. nov. and Actinomadura macrotermitis sp. nov., isolated from the gut of fungus growing-termite Macrotermes natalensis.</title>
        <authorList>
            <person name="Benndorf R."/>
            <person name="Martin K."/>
            <person name="Kuefner M."/>
            <person name="De Beer W."/>
            <person name="Kaster A.-K."/>
            <person name="Vollmers J."/>
            <person name="Poulsen M."/>
            <person name="Beemelmanns C."/>
        </authorList>
    </citation>
    <scope>NUCLEOTIDE SEQUENCE [LARGE SCALE GENOMIC DNA]</scope>
    <source>
        <strain evidence="3 4">RB68</strain>
    </source>
</reference>